<gene>
    <name evidence="4" type="ORF">EPUL_004431</name>
</gene>
<dbReference type="SMART" id="SM00220">
    <property type="entry name" value="S_TKc"/>
    <property type="match status" value="1"/>
</dbReference>
<dbReference type="PANTHER" id="PTHR24346">
    <property type="entry name" value="MAP/MICROTUBULE AFFINITY-REGULATING KINASE"/>
    <property type="match status" value="1"/>
</dbReference>
<dbReference type="GO" id="GO:0005524">
    <property type="term" value="F:ATP binding"/>
    <property type="evidence" value="ECO:0007669"/>
    <property type="project" value="UniProtKB-KW"/>
</dbReference>
<dbReference type="PROSITE" id="PS50011">
    <property type="entry name" value="PROTEIN_KINASE_DOM"/>
    <property type="match status" value="1"/>
</dbReference>
<dbReference type="GO" id="GO:0004674">
    <property type="term" value="F:protein serine/threonine kinase activity"/>
    <property type="evidence" value="ECO:0007669"/>
    <property type="project" value="TreeGrafter"/>
</dbReference>
<dbReference type="PROSITE" id="PS00108">
    <property type="entry name" value="PROTEIN_KINASE_ST"/>
    <property type="match status" value="1"/>
</dbReference>
<dbReference type="InterPro" id="IPR011009">
    <property type="entry name" value="Kinase-like_dom_sf"/>
</dbReference>
<evidence type="ECO:0000256" key="2">
    <source>
        <dbReference type="ARBA" id="ARBA00022840"/>
    </source>
</evidence>
<protein>
    <recommendedName>
        <fullName evidence="3">Protein kinase domain-containing protein</fullName>
    </recommendedName>
</protein>
<dbReference type="Gene3D" id="1.10.510.10">
    <property type="entry name" value="Transferase(Phosphotransferase) domain 1"/>
    <property type="match status" value="1"/>
</dbReference>
<dbReference type="PANTHER" id="PTHR24346:SF30">
    <property type="entry name" value="MATERNAL EMBRYONIC LEUCINE ZIPPER KINASE"/>
    <property type="match status" value="1"/>
</dbReference>
<dbReference type="STRING" id="225359.A0A2S4PMT6"/>
<sequence>MPENNEDDSFEAHFRRDMKLNRWKGLEVLGEGTFSKVILATSTISDEAPYSGSHLVEQHLKALPSKSAPEKKSRNKLVAVKIYEYGTKDNDEPKNLMEISAKREIDILKDICHPSIIHLKAWNIEATRVILILDYCPGGDLFKVASEYCDILVLELVRRIFAELVAAVQYLHARKIVHRDIKLENILVNLTYHELECQHDWSKYPFSVITLTDFGLSRRIDDNEKLTIRCGSDDYAAPEVILGQPYDGRATDAWSLGVLLYALLESRLPFDPVPNISQNHRPCSRTSHLIARVEWCWVKYAKLKNQVQSNPDNTPRHSIEGAIQITEGLLKRARDRWSLDQIADTEWVKNAVQIEGGIKFRDEE</sequence>
<dbReference type="AlphaFoldDB" id="A0A2S4PMT6"/>
<keyword evidence="5" id="KW-1185">Reference proteome</keyword>
<dbReference type="GO" id="GO:0005737">
    <property type="term" value="C:cytoplasm"/>
    <property type="evidence" value="ECO:0007669"/>
    <property type="project" value="TreeGrafter"/>
</dbReference>
<comment type="caution">
    <text evidence="4">The sequence shown here is derived from an EMBL/GenBank/DDBJ whole genome shotgun (WGS) entry which is preliminary data.</text>
</comment>
<dbReference type="InterPro" id="IPR000719">
    <property type="entry name" value="Prot_kinase_dom"/>
</dbReference>
<dbReference type="InterPro" id="IPR008271">
    <property type="entry name" value="Ser/Thr_kinase_AS"/>
</dbReference>
<proteinExistence type="predicted"/>
<dbReference type="OrthoDB" id="410920at2759"/>
<name>A0A2S4PMT6_9PEZI</name>
<keyword evidence="1" id="KW-0547">Nucleotide-binding</keyword>
<dbReference type="Proteomes" id="UP000237438">
    <property type="component" value="Unassembled WGS sequence"/>
</dbReference>
<evidence type="ECO:0000313" key="4">
    <source>
        <dbReference type="EMBL" id="POS83375.1"/>
    </source>
</evidence>
<evidence type="ECO:0000259" key="3">
    <source>
        <dbReference type="PROSITE" id="PS50011"/>
    </source>
</evidence>
<evidence type="ECO:0000256" key="1">
    <source>
        <dbReference type="ARBA" id="ARBA00022741"/>
    </source>
</evidence>
<evidence type="ECO:0000313" key="5">
    <source>
        <dbReference type="Proteomes" id="UP000237438"/>
    </source>
</evidence>
<dbReference type="SUPFAM" id="SSF56112">
    <property type="entry name" value="Protein kinase-like (PK-like)"/>
    <property type="match status" value="1"/>
</dbReference>
<dbReference type="Pfam" id="PF00069">
    <property type="entry name" value="Pkinase"/>
    <property type="match status" value="1"/>
</dbReference>
<dbReference type="GO" id="GO:0035556">
    <property type="term" value="P:intracellular signal transduction"/>
    <property type="evidence" value="ECO:0007669"/>
    <property type="project" value="TreeGrafter"/>
</dbReference>
<dbReference type="FunFam" id="1.10.510.10:FF:000640">
    <property type="entry name" value="Serine/threonine-protein kinase PRR1"/>
    <property type="match status" value="1"/>
</dbReference>
<keyword evidence="2" id="KW-0067">ATP-binding</keyword>
<feature type="domain" description="Protein kinase" evidence="3">
    <location>
        <begin position="23"/>
        <end position="348"/>
    </location>
</feature>
<reference evidence="4 5" key="1">
    <citation type="submission" date="2017-10" db="EMBL/GenBank/DDBJ databases">
        <title>Development of genomic resources for the powdery mildew, Erysiphe pulchra.</title>
        <authorList>
            <person name="Wadl P.A."/>
            <person name="Mack B.M."/>
            <person name="Moore G."/>
            <person name="Beltz S.B."/>
        </authorList>
    </citation>
    <scope>NUCLEOTIDE SEQUENCE [LARGE SCALE GENOMIC DNA]</scope>
    <source>
        <strain evidence="4">Cflorida</strain>
    </source>
</reference>
<organism evidence="4 5">
    <name type="scientific">Erysiphe pulchra</name>
    <dbReference type="NCBI Taxonomy" id="225359"/>
    <lineage>
        <taxon>Eukaryota</taxon>
        <taxon>Fungi</taxon>
        <taxon>Dikarya</taxon>
        <taxon>Ascomycota</taxon>
        <taxon>Pezizomycotina</taxon>
        <taxon>Leotiomycetes</taxon>
        <taxon>Erysiphales</taxon>
        <taxon>Erysiphaceae</taxon>
        <taxon>Erysiphe</taxon>
    </lineage>
</organism>
<dbReference type="EMBL" id="PEDP01001645">
    <property type="protein sequence ID" value="POS83375.1"/>
    <property type="molecule type" value="Genomic_DNA"/>
</dbReference>
<accession>A0A2S4PMT6</accession>